<protein>
    <recommendedName>
        <fullName evidence="11">Nitronate monooxygenase</fullName>
    </recommendedName>
    <alternativeName>
        <fullName evidence="9">Propionate 3-nitronate monooxygenase</fullName>
    </alternativeName>
</protein>
<dbReference type="InterPro" id="IPR004136">
    <property type="entry name" value="NMO"/>
</dbReference>
<dbReference type="Proteomes" id="UP000249547">
    <property type="component" value="Unassembled WGS sequence"/>
</dbReference>
<comment type="cofactor">
    <cofactor evidence="1">
        <name>FMN</name>
        <dbReference type="ChEBI" id="CHEBI:58210"/>
    </cofactor>
</comment>
<reference evidence="12 13" key="1">
    <citation type="submission" date="2018-06" db="EMBL/GenBank/DDBJ databases">
        <title>Genomic Encyclopedia of Archaeal and Bacterial Type Strains, Phase II (KMG-II): from individual species to whole genera.</title>
        <authorList>
            <person name="Goeker M."/>
        </authorList>
    </citation>
    <scope>NUCLEOTIDE SEQUENCE [LARGE SCALE GENOMIC DNA]</scope>
    <source>
        <strain evidence="12 13">DSM 23857</strain>
    </source>
</reference>
<evidence type="ECO:0000256" key="8">
    <source>
        <dbReference type="ARBA" id="ARBA00023033"/>
    </source>
</evidence>
<keyword evidence="7" id="KW-0560">Oxidoreductase</keyword>
<evidence type="ECO:0000256" key="4">
    <source>
        <dbReference type="ARBA" id="ARBA00022630"/>
    </source>
</evidence>
<evidence type="ECO:0000256" key="3">
    <source>
        <dbReference type="ARBA" id="ARBA00022575"/>
    </source>
</evidence>
<evidence type="ECO:0000256" key="5">
    <source>
        <dbReference type="ARBA" id="ARBA00022643"/>
    </source>
</evidence>
<name>A0A327R4W1_9BACT</name>
<dbReference type="OrthoDB" id="9778912at2"/>
<keyword evidence="6" id="KW-0547">Nucleotide-binding</keyword>
<dbReference type="GO" id="GO:0000166">
    <property type="term" value="F:nucleotide binding"/>
    <property type="evidence" value="ECO:0007669"/>
    <property type="project" value="UniProtKB-KW"/>
</dbReference>
<evidence type="ECO:0000256" key="7">
    <source>
        <dbReference type="ARBA" id="ARBA00023002"/>
    </source>
</evidence>
<comment type="similarity">
    <text evidence="2">Belongs to the nitronate monooxygenase family. NMO class I subfamily.</text>
</comment>
<dbReference type="AlphaFoldDB" id="A0A327R4W1"/>
<keyword evidence="4" id="KW-0285">Flavoprotein</keyword>
<proteinExistence type="inferred from homology"/>
<organism evidence="12 13">
    <name type="scientific">Chitinophaga skermanii</name>
    <dbReference type="NCBI Taxonomy" id="331697"/>
    <lineage>
        <taxon>Bacteria</taxon>
        <taxon>Pseudomonadati</taxon>
        <taxon>Bacteroidota</taxon>
        <taxon>Chitinophagia</taxon>
        <taxon>Chitinophagales</taxon>
        <taxon>Chitinophagaceae</taxon>
        <taxon>Chitinophaga</taxon>
    </lineage>
</organism>
<evidence type="ECO:0000256" key="1">
    <source>
        <dbReference type="ARBA" id="ARBA00001917"/>
    </source>
</evidence>
<dbReference type="PANTHER" id="PTHR42747">
    <property type="entry name" value="NITRONATE MONOOXYGENASE-RELATED"/>
    <property type="match status" value="1"/>
</dbReference>
<dbReference type="RefSeq" id="WP_111596213.1">
    <property type="nucleotide sequence ID" value="NZ_QLLL01000001.1"/>
</dbReference>
<keyword evidence="3" id="KW-0216">Detoxification</keyword>
<evidence type="ECO:0000256" key="10">
    <source>
        <dbReference type="ARBA" id="ARBA00049401"/>
    </source>
</evidence>
<dbReference type="PANTHER" id="PTHR42747:SF3">
    <property type="entry name" value="NITRONATE MONOOXYGENASE-RELATED"/>
    <property type="match status" value="1"/>
</dbReference>
<dbReference type="GO" id="GO:0018580">
    <property type="term" value="F:nitronate monooxygenase activity"/>
    <property type="evidence" value="ECO:0007669"/>
    <property type="project" value="InterPro"/>
</dbReference>
<evidence type="ECO:0000256" key="9">
    <source>
        <dbReference type="ARBA" id="ARBA00031155"/>
    </source>
</evidence>
<dbReference type="GO" id="GO:0009636">
    <property type="term" value="P:response to toxic substance"/>
    <property type="evidence" value="ECO:0007669"/>
    <property type="project" value="UniProtKB-KW"/>
</dbReference>
<evidence type="ECO:0000256" key="11">
    <source>
        <dbReference type="ARBA" id="ARBA00067136"/>
    </source>
</evidence>
<dbReference type="Gene3D" id="3.20.20.70">
    <property type="entry name" value="Aldolase class I"/>
    <property type="match status" value="1"/>
</dbReference>
<dbReference type="EMBL" id="QLLL01000001">
    <property type="protein sequence ID" value="RAJ11118.1"/>
    <property type="molecule type" value="Genomic_DNA"/>
</dbReference>
<sequence>MKNGWLPAAYPIVQAPMLGVTSPAMVAAAANAGALGSLPVGGLSYDQTAALIQAVKSLTKLPFAVNLFVHDIPSVIDEQAFDDMQVWMQQTADKYQLAFQPLQRAQLQFFHYTEQLPLLVDPQIAVVSFTFGNLNSEAIQFLHQHNKILVGTATSAEEAKVLDESGIDVITAQGIEAGGHRGAFLHPEQLPQIGLLTLLQSIQQVTKKPIIAAGGIGHAAAAKAAMVAGAQAVQIGSLFLASNESLAIPAYKTAVLQSKDTSTALTRAFSGRWARGIQNTFMQLLEKEGIDIPPYPVQNSLTTGFRKAAQAANNSELTNLWAGQMANKAREASTTIILQELIAAGKAVGAW</sequence>
<dbReference type="SUPFAM" id="SSF51412">
    <property type="entry name" value="Inosine monophosphate dehydrogenase (IMPDH)"/>
    <property type="match status" value="1"/>
</dbReference>
<evidence type="ECO:0000313" key="13">
    <source>
        <dbReference type="Proteomes" id="UP000249547"/>
    </source>
</evidence>
<comment type="caution">
    <text evidence="12">The sequence shown here is derived from an EMBL/GenBank/DDBJ whole genome shotgun (WGS) entry which is preliminary data.</text>
</comment>
<dbReference type="CDD" id="cd04730">
    <property type="entry name" value="NPD_like"/>
    <property type="match status" value="1"/>
</dbReference>
<evidence type="ECO:0000256" key="2">
    <source>
        <dbReference type="ARBA" id="ARBA00009881"/>
    </source>
</evidence>
<gene>
    <name evidence="12" type="ORF">LX64_00726</name>
</gene>
<accession>A0A327R4W1</accession>
<evidence type="ECO:0000313" key="12">
    <source>
        <dbReference type="EMBL" id="RAJ11118.1"/>
    </source>
</evidence>
<comment type="catalytic activity">
    <reaction evidence="10">
        <text>3 propionate 3-nitronate + 3 O2 + H2O = 3 3-oxopropanoate + 2 nitrate + nitrite + H2O2 + 3 H(+)</text>
        <dbReference type="Rhea" id="RHEA:57332"/>
        <dbReference type="ChEBI" id="CHEBI:15377"/>
        <dbReference type="ChEBI" id="CHEBI:15378"/>
        <dbReference type="ChEBI" id="CHEBI:15379"/>
        <dbReference type="ChEBI" id="CHEBI:16240"/>
        <dbReference type="ChEBI" id="CHEBI:16301"/>
        <dbReference type="ChEBI" id="CHEBI:17632"/>
        <dbReference type="ChEBI" id="CHEBI:33190"/>
        <dbReference type="ChEBI" id="CHEBI:136067"/>
    </reaction>
</comment>
<keyword evidence="13" id="KW-1185">Reference proteome</keyword>
<dbReference type="InterPro" id="IPR013785">
    <property type="entry name" value="Aldolase_TIM"/>
</dbReference>
<keyword evidence="8 12" id="KW-0503">Monooxygenase</keyword>
<keyword evidence="5" id="KW-0288">FMN</keyword>
<evidence type="ECO:0000256" key="6">
    <source>
        <dbReference type="ARBA" id="ARBA00022741"/>
    </source>
</evidence>
<dbReference type="FunFam" id="3.20.20.70:FF:000154">
    <property type="entry name" value="Probable nitronate monooxygenase"/>
    <property type="match status" value="1"/>
</dbReference>
<dbReference type="Pfam" id="PF03060">
    <property type="entry name" value="NMO"/>
    <property type="match status" value="1"/>
</dbReference>